<dbReference type="InterPro" id="IPR050468">
    <property type="entry name" value="Cuticle_Struct_Prot"/>
</dbReference>
<proteinExistence type="predicted"/>
<dbReference type="Proteomes" id="UP001054837">
    <property type="component" value="Unassembled WGS sequence"/>
</dbReference>
<gene>
    <name evidence="3" type="primary">AVEN_129284_1</name>
    <name evidence="3" type="ORF">CDAR_406941</name>
</gene>
<evidence type="ECO:0000256" key="2">
    <source>
        <dbReference type="SAM" id="SignalP"/>
    </source>
</evidence>
<evidence type="ECO:0008006" key="5">
    <source>
        <dbReference type="Google" id="ProtNLM"/>
    </source>
</evidence>
<dbReference type="PANTHER" id="PTHR10380:SF235">
    <property type="entry name" value="CUTICULAR PROTEIN 73D, ISOFORM B"/>
    <property type="match status" value="1"/>
</dbReference>
<dbReference type="PANTHER" id="PTHR10380">
    <property type="entry name" value="CUTICLE PROTEIN"/>
    <property type="match status" value="1"/>
</dbReference>
<dbReference type="PROSITE" id="PS51155">
    <property type="entry name" value="CHIT_BIND_RR_2"/>
    <property type="match status" value="1"/>
</dbReference>
<evidence type="ECO:0000313" key="4">
    <source>
        <dbReference type="Proteomes" id="UP001054837"/>
    </source>
</evidence>
<dbReference type="AlphaFoldDB" id="A0AAV4RBQ8"/>
<reference evidence="3 4" key="1">
    <citation type="submission" date="2021-06" db="EMBL/GenBank/DDBJ databases">
        <title>Caerostris darwini draft genome.</title>
        <authorList>
            <person name="Kono N."/>
            <person name="Arakawa K."/>
        </authorList>
    </citation>
    <scope>NUCLEOTIDE SEQUENCE [LARGE SCALE GENOMIC DNA]</scope>
</reference>
<feature type="chain" id="PRO_5043842555" description="Cuticle protein 16.8" evidence="2">
    <location>
        <begin position="18"/>
        <end position="118"/>
    </location>
</feature>
<keyword evidence="2" id="KW-0732">Signal</keyword>
<sequence>MIFVFMLGSVLFCLVSGDVEEHHHNPSPYNFGYAVQGHDGSQFRKEQGDGHGQVQGSYGYRDSQGILREVHYVADHNGFRAQVKTNEPGTVNKDSADVKVVSNGHNGFHHHGRYFSHE</sequence>
<organism evidence="3 4">
    <name type="scientific">Caerostris darwini</name>
    <dbReference type="NCBI Taxonomy" id="1538125"/>
    <lineage>
        <taxon>Eukaryota</taxon>
        <taxon>Metazoa</taxon>
        <taxon>Ecdysozoa</taxon>
        <taxon>Arthropoda</taxon>
        <taxon>Chelicerata</taxon>
        <taxon>Arachnida</taxon>
        <taxon>Araneae</taxon>
        <taxon>Araneomorphae</taxon>
        <taxon>Entelegynae</taxon>
        <taxon>Araneoidea</taxon>
        <taxon>Araneidae</taxon>
        <taxon>Caerostris</taxon>
    </lineage>
</organism>
<dbReference type="Pfam" id="PF00379">
    <property type="entry name" value="Chitin_bind_4"/>
    <property type="match status" value="1"/>
</dbReference>
<dbReference type="GO" id="GO:0008010">
    <property type="term" value="F:structural constituent of chitin-based larval cuticle"/>
    <property type="evidence" value="ECO:0007669"/>
    <property type="project" value="TreeGrafter"/>
</dbReference>
<dbReference type="EMBL" id="BPLQ01005829">
    <property type="protein sequence ID" value="GIY17741.1"/>
    <property type="molecule type" value="Genomic_DNA"/>
</dbReference>
<dbReference type="GO" id="GO:0062129">
    <property type="term" value="C:chitin-based extracellular matrix"/>
    <property type="evidence" value="ECO:0007669"/>
    <property type="project" value="TreeGrafter"/>
</dbReference>
<keyword evidence="4" id="KW-1185">Reference proteome</keyword>
<evidence type="ECO:0000256" key="1">
    <source>
        <dbReference type="PROSITE-ProRule" id="PRU00497"/>
    </source>
</evidence>
<evidence type="ECO:0000313" key="3">
    <source>
        <dbReference type="EMBL" id="GIY17741.1"/>
    </source>
</evidence>
<protein>
    <recommendedName>
        <fullName evidence="5">Cuticle protein 16.8</fullName>
    </recommendedName>
</protein>
<keyword evidence="1" id="KW-0193">Cuticle</keyword>
<accession>A0AAV4RBQ8</accession>
<feature type="signal peptide" evidence="2">
    <location>
        <begin position="1"/>
        <end position="17"/>
    </location>
</feature>
<name>A0AAV4RBQ8_9ARAC</name>
<dbReference type="InterPro" id="IPR000618">
    <property type="entry name" value="Insect_cuticle"/>
</dbReference>
<comment type="caution">
    <text evidence="3">The sequence shown here is derived from an EMBL/GenBank/DDBJ whole genome shotgun (WGS) entry which is preliminary data.</text>
</comment>